<evidence type="ECO:0000256" key="2">
    <source>
        <dbReference type="ARBA" id="ARBA00008973"/>
    </source>
</evidence>
<evidence type="ECO:0000313" key="8">
    <source>
        <dbReference type="Proteomes" id="UP000254495"/>
    </source>
</evidence>
<proteinExistence type="inferred from homology"/>
<name>A0A376VRR9_ECOLX</name>
<protein>
    <submittedName>
        <fullName evidence="7">D-methionine-binding transport system MetQ</fullName>
    </submittedName>
</protein>
<reference evidence="7 8" key="1">
    <citation type="submission" date="2018-06" db="EMBL/GenBank/DDBJ databases">
        <authorList>
            <consortium name="Pathogen Informatics"/>
            <person name="Doyle S."/>
        </authorList>
    </citation>
    <scope>NUCLEOTIDE SEQUENCE [LARGE SCALE GENOMIC DNA]</scope>
    <source>
        <strain evidence="7 8">NCTC9077</strain>
    </source>
</reference>
<keyword evidence="6" id="KW-0449">Lipoprotein</keyword>
<dbReference type="PANTHER" id="PTHR30429">
    <property type="entry name" value="D-METHIONINE-BINDING LIPOPROTEIN METQ"/>
    <property type="match status" value="1"/>
</dbReference>
<dbReference type="EMBL" id="UGCU01000001">
    <property type="protein sequence ID" value="STJ13268.1"/>
    <property type="molecule type" value="Genomic_DNA"/>
</dbReference>
<dbReference type="Pfam" id="PF03180">
    <property type="entry name" value="Lipoprotein_9"/>
    <property type="match status" value="1"/>
</dbReference>
<sequence>MPNDPTNLGRSLLLLQKVGLIKLKDGVGLLPTVLDVVGEPKKSENC</sequence>
<dbReference type="SUPFAM" id="SSF53850">
    <property type="entry name" value="Periplasmic binding protein-like II"/>
    <property type="match status" value="1"/>
</dbReference>
<organism evidence="7 8">
    <name type="scientific">Escherichia coli</name>
    <dbReference type="NCBI Taxonomy" id="562"/>
    <lineage>
        <taxon>Bacteria</taxon>
        <taxon>Pseudomonadati</taxon>
        <taxon>Pseudomonadota</taxon>
        <taxon>Gammaproteobacteria</taxon>
        <taxon>Enterobacterales</taxon>
        <taxon>Enterobacteriaceae</taxon>
        <taxon>Escherichia</taxon>
    </lineage>
</organism>
<evidence type="ECO:0000256" key="1">
    <source>
        <dbReference type="ARBA" id="ARBA00004193"/>
    </source>
</evidence>
<dbReference type="AlphaFoldDB" id="A0A376VRR9"/>
<dbReference type="PANTHER" id="PTHR30429:SF1">
    <property type="entry name" value="D-METHIONINE-BINDING LIPOPROTEIN METQ-RELATED"/>
    <property type="match status" value="1"/>
</dbReference>
<evidence type="ECO:0000256" key="6">
    <source>
        <dbReference type="ARBA" id="ARBA00023288"/>
    </source>
</evidence>
<evidence type="ECO:0000313" key="7">
    <source>
        <dbReference type="EMBL" id="STJ13268.1"/>
    </source>
</evidence>
<comment type="similarity">
    <text evidence="2">Belongs to the NlpA lipoprotein family.</text>
</comment>
<dbReference type="GO" id="GO:0005886">
    <property type="term" value="C:plasma membrane"/>
    <property type="evidence" value="ECO:0007669"/>
    <property type="project" value="UniProtKB-SubCell"/>
</dbReference>
<dbReference type="InterPro" id="IPR004872">
    <property type="entry name" value="Lipoprotein_NlpA"/>
</dbReference>
<evidence type="ECO:0000256" key="5">
    <source>
        <dbReference type="ARBA" id="ARBA00023139"/>
    </source>
</evidence>
<dbReference type="Gene3D" id="3.40.190.10">
    <property type="entry name" value="Periplasmic binding protein-like II"/>
    <property type="match status" value="1"/>
</dbReference>
<comment type="subcellular location">
    <subcellularLocation>
        <location evidence="1">Cell membrane</location>
        <topology evidence="1">Lipid-anchor</topology>
    </subcellularLocation>
</comment>
<evidence type="ECO:0000256" key="3">
    <source>
        <dbReference type="ARBA" id="ARBA00022729"/>
    </source>
</evidence>
<evidence type="ECO:0000256" key="4">
    <source>
        <dbReference type="ARBA" id="ARBA00023136"/>
    </source>
</evidence>
<keyword evidence="5" id="KW-0564">Palmitate</keyword>
<dbReference type="Proteomes" id="UP000254495">
    <property type="component" value="Unassembled WGS sequence"/>
</dbReference>
<gene>
    <name evidence="7" type="primary">metQ_3</name>
    <name evidence="7" type="ORF">NCTC9077_05059</name>
</gene>
<keyword evidence="4" id="KW-0472">Membrane</keyword>
<keyword evidence="3" id="KW-0732">Signal</keyword>
<accession>A0A376VRR9</accession>